<keyword evidence="3" id="KW-0238">DNA-binding</keyword>
<dbReference type="Pfam" id="PF12728">
    <property type="entry name" value="HTH_17"/>
    <property type="match status" value="1"/>
</dbReference>
<feature type="domain" description="Helix-turn-helix" evidence="2">
    <location>
        <begin position="43"/>
        <end position="86"/>
    </location>
</feature>
<dbReference type="RefSeq" id="WP_129921544.1">
    <property type="nucleotide sequence ID" value="NZ_SEWE01000025.1"/>
</dbReference>
<keyword evidence="4" id="KW-1185">Reference proteome</keyword>
<dbReference type="OrthoDB" id="597977at2"/>
<name>A0A4Q5LC77_9BACT</name>
<dbReference type="EMBL" id="SEWE01000025">
    <property type="protein sequence ID" value="RYU78798.1"/>
    <property type="molecule type" value="Genomic_DNA"/>
</dbReference>
<feature type="region of interest" description="Disordered" evidence="1">
    <location>
        <begin position="88"/>
        <end position="110"/>
    </location>
</feature>
<accession>A0A4Q5LC77</accession>
<feature type="compositionally biased region" description="Basic residues" evidence="1">
    <location>
        <begin position="101"/>
        <end position="110"/>
    </location>
</feature>
<organism evidence="3 4">
    <name type="scientific">Hymenobacter persicinus</name>
    <dbReference type="NCBI Taxonomy" id="2025506"/>
    <lineage>
        <taxon>Bacteria</taxon>
        <taxon>Pseudomonadati</taxon>
        <taxon>Bacteroidota</taxon>
        <taxon>Cytophagia</taxon>
        <taxon>Cytophagales</taxon>
        <taxon>Hymenobacteraceae</taxon>
        <taxon>Hymenobacter</taxon>
    </lineage>
</organism>
<evidence type="ECO:0000256" key="1">
    <source>
        <dbReference type="SAM" id="MobiDB-lite"/>
    </source>
</evidence>
<evidence type="ECO:0000313" key="4">
    <source>
        <dbReference type="Proteomes" id="UP000294155"/>
    </source>
</evidence>
<dbReference type="InterPro" id="IPR041657">
    <property type="entry name" value="HTH_17"/>
</dbReference>
<comment type="caution">
    <text evidence="3">The sequence shown here is derived from an EMBL/GenBank/DDBJ whole genome shotgun (WGS) entry which is preliminary data.</text>
</comment>
<dbReference type="Proteomes" id="UP000294155">
    <property type="component" value="Unassembled WGS sequence"/>
</dbReference>
<dbReference type="GO" id="GO:0003677">
    <property type="term" value="F:DNA binding"/>
    <property type="evidence" value="ECO:0007669"/>
    <property type="project" value="UniProtKB-KW"/>
</dbReference>
<dbReference type="AlphaFoldDB" id="A0A4Q5LC77"/>
<evidence type="ECO:0000313" key="3">
    <source>
        <dbReference type="EMBL" id="RYU78798.1"/>
    </source>
</evidence>
<proteinExistence type="predicted"/>
<sequence length="110" mass="12293">MYNPFESIDARLSNLEALALEALSRLRSTAQVPASEVSGIELAQEITRLSKPRIYALVSARGIPHSKRGNKLYFNRAELLAWVERGRRSEGDAPTLFTPKGKPRGRRSTK</sequence>
<protein>
    <submittedName>
        <fullName evidence="3">DNA-binding protein</fullName>
    </submittedName>
</protein>
<reference evidence="3 4" key="1">
    <citation type="submission" date="2019-02" db="EMBL/GenBank/DDBJ databases">
        <title>Bacterial novel species isolated from soil.</title>
        <authorList>
            <person name="Jung H.-Y."/>
        </authorList>
    </citation>
    <scope>NUCLEOTIDE SEQUENCE [LARGE SCALE GENOMIC DNA]</scope>
    <source>
        <strain evidence="3 4">1-3-3-3</strain>
    </source>
</reference>
<gene>
    <name evidence="3" type="ORF">EWM57_12780</name>
</gene>
<evidence type="ECO:0000259" key="2">
    <source>
        <dbReference type="Pfam" id="PF12728"/>
    </source>
</evidence>